<proteinExistence type="predicted"/>
<name>A0A9Q1GLF7_9CARY</name>
<evidence type="ECO:0000313" key="1">
    <source>
        <dbReference type="EMBL" id="KAJ8422173.1"/>
    </source>
</evidence>
<dbReference type="AlphaFoldDB" id="A0A9Q1GLF7"/>
<dbReference type="OrthoDB" id="669288at2759"/>
<dbReference type="PANTHER" id="PTHR34835:SF90">
    <property type="entry name" value="AMINOTRANSFERASE-LIKE PLANT MOBILE DOMAIN-CONTAINING PROTEIN"/>
    <property type="match status" value="1"/>
</dbReference>
<gene>
    <name evidence="1" type="ORF">Cgig2_026450</name>
</gene>
<protein>
    <submittedName>
        <fullName evidence="1">Uncharacterized protein</fullName>
    </submittedName>
</protein>
<reference evidence="1" key="1">
    <citation type="submission" date="2022-04" db="EMBL/GenBank/DDBJ databases">
        <title>Carnegiea gigantea Genome sequencing and assembly v2.</title>
        <authorList>
            <person name="Copetti D."/>
            <person name="Sanderson M.J."/>
            <person name="Burquez A."/>
            <person name="Wojciechowski M.F."/>
        </authorList>
    </citation>
    <scope>NUCLEOTIDE SEQUENCE</scope>
    <source>
        <strain evidence="1">SGP5-SGP5p</strain>
        <tissue evidence="1">Aerial part</tissue>
    </source>
</reference>
<keyword evidence="2" id="KW-1185">Reference proteome</keyword>
<dbReference type="PANTHER" id="PTHR34835">
    <property type="entry name" value="OS07G0283600 PROTEIN-RELATED"/>
    <property type="match status" value="1"/>
</dbReference>
<organism evidence="1 2">
    <name type="scientific">Carnegiea gigantea</name>
    <dbReference type="NCBI Taxonomy" id="171969"/>
    <lineage>
        <taxon>Eukaryota</taxon>
        <taxon>Viridiplantae</taxon>
        <taxon>Streptophyta</taxon>
        <taxon>Embryophyta</taxon>
        <taxon>Tracheophyta</taxon>
        <taxon>Spermatophyta</taxon>
        <taxon>Magnoliopsida</taxon>
        <taxon>eudicotyledons</taxon>
        <taxon>Gunneridae</taxon>
        <taxon>Pentapetalae</taxon>
        <taxon>Caryophyllales</taxon>
        <taxon>Cactineae</taxon>
        <taxon>Cactaceae</taxon>
        <taxon>Cactoideae</taxon>
        <taxon>Echinocereeae</taxon>
        <taxon>Carnegiea</taxon>
    </lineage>
</organism>
<accession>A0A9Q1GLF7</accession>
<dbReference type="Proteomes" id="UP001153076">
    <property type="component" value="Unassembled WGS sequence"/>
</dbReference>
<comment type="caution">
    <text evidence="1">The sequence shown here is derived from an EMBL/GenBank/DDBJ whole genome shotgun (WGS) entry which is preliminary data.</text>
</comment>
<dbReference type="EMBL" id="JAKOGI010002359">
    <property type="protein sequence ID" value="KAJ8422173.1"/>
    <property type="molecule type" value="Genomic_DNA"/>
</dbReference>
<evidence type="ECO:0000313" key="2">
    <source>
        <dbReference type="Proteomes" id="UP001153076"/>
    </source>
</evidence>
<sequence length="176" mass="20326">MGFAGFLHLQVTELSGDLCKWLVDRFDPYSVTLYISPDKRIEITPMDVHITLALPIRGRKVREFYGKKPKDATYNEVFDAWRKDSNLQDGTPKQSQMPQHILSQTDAWESFKRNFVMYMVSCFFNGSKNIHYSPYFAMNVAYVGDIASIDWCHTPLIDYVNLSKRGLQTSMALFCS</sequence>